<evidence type="ECO:0000313" key="3">
    <source>
        <dbReference type="EMBL" id="MDR4951022.1"/>
    </source>
</evidence>
<keyword evidence="1" id="KW-0597">Phosphoprotein</keyword>
<dbReference type="PROSITE" id="PS50110">
    <property type="entry name" value="RESPONSE_REGULATORY"/>
    <property type="match status" value="1"/>
</dbReference>
<evidence type="ECO:0000256" key="1">
    <source>
        <dbReference type="PROSITE-ProRule" id="PRU00169"/>
    </source>
</evidence>
<gene>
    <name evidence="3" type="ORF">REB14_02350</name>
</gene>
<dbReference type="Proteomes" id="UP001260959">
    <property type="component" value="Unassembled WGS sequence"/>
</dbReference>
<keyword evidence="4" id="KW-1185">Reference proteome</keyword>
<dbReference type="EMBL" id="JAVIXS010000001">
    <property type="protein sequence ID" value="MDR4951022.1"/>
    <property type="molecule type" value="Genomic_DNA"/>
</dbReference>
<dbReference type="Pfam" id="PF00072">
    <property type="entry name" value="Response_reg"/>
    <property type="match status" value="1"/>
</dbReference>
<protein>
    <submittedName>
        <fullName evidence="3">Response regulator</fullName>
    </submittedName>
</protein>
<comment type="caution">
    <text evidence="3">The sequence shown here is derived from an EMBL/GenBank/DDBJ whole genome shotgun (WGS) entry which is preliminary data.</text>
</comment>
<dbReference type="InterPro" id="IPR011006">
    <property type="entry name" value="CheY-like_superfamily"/>
</dbReference>
<sequence length="62" mass="7386">MRESLEIINFSVTHYNNSQQAYDHYINKKPDTIVLDVMMRKKDWVSLASEIRKTDQLTPIIF</sequence>
<proteinExistence type="predicted"/>
<evidence type="ECO:0000259" key="2">
    <source>
        <dbReference type="PROSITE" id="PS50110"/>
    </source>
</evidence>
<organism evidence="3 4">
    <name type="scientific">Chryseobacterium metallicongregator</name>
    <dbReference type="NCBI Taxonomy" id="3073042"/>
    <lineage>
        <taxon>Bacteria</taxon>
        <taxon>Pseudomonadati</taxon>
        <taxon>Bacteroidota</taxon>
        <taxon>Flavobacteriia</taxon>
        <taxon>Flavobacteriales</taxon>
        <taxon>Weeksellaceae</taxon>
        <taxon>Chryseobacterium group</taxon>
        <taxon>Chryseobacterium</taxon>
    </lineage>
</organism>
<feature type="domain" description="Response regulatory" evidence="2">
    <location>
        <begin position="1"/>
        <end position="62"/>
    </location>
</feature>
<name>A0ABU1E062_9FLAO</name>
<dbReference type="Gene3D" id="3.40.50.2300">
    <property type="match status" value="1"/>
</dbReference>
<dbReference type="SUPFAM" id="SSF52172">
    <property type="entry name" value="CheY-like"/>
    <property type="match status" value="1"/>
</dbReference>
<dbReference type="InterPro" id="IPR001789">
    <property type="entry name" value="Sig_transdc_resp-reg_receiver"/>
</dbReference>
<reference evidence="3 4" key="1">
    <citation type="submission" date="2023-08" db="EMBL/GenBank/DDBJ databases">
        <authorList>
            <person name="Maltman C."/>
        </authorList>
    </citation>
    <scope>NUCLEOTIDE SEQUENCE [LARGE SCALE GENOMIC DNA]</scope>
    <source>
        <strain evidence="3 4">ES2</strain>
    </source>
</reference>
<dbReference type="RefSeq" id="WP_238594260.1">
    <property type="nucleotide sequence ID" value="NZ_JAVIXS010000001.1"/>
</dbReference>
<feature type="modified residue" description="4-aspartylphosphate" evidence="1">
    <location>
        <position position="36"/>
    </location>
</feature>
<accession>A0ABU1E062</accession>
<evidence type="ECO:0000313" key="4">
    <source>
        <dbReference type="Proteomes" id="UP001260959"/>
    </source>
</evidence>